<feature type="compositionally biased region" description="Acidic residues" evidence="1">
    <location>
        <begin position="60"/>
        <end position="70"/>
    </location>
</feature>
<dbReference type="EMBL" id="NBNE01018967">
    <property type="protein sequence ID" value="OWY92015.1"/>
    <property type="molecule type" value="Genomic_DNA"/>
</dbReference>
<feature type="region of interest" description="Disordered" evidence="1">
    <location>
        <begin position="1"/>
        <end position="87"/>
    </location>
</feature>
<accession>A0A225UG54</accession>
<evidence type="ECO:0000313" key="2">
    <source>
        <dbReference type="EMBL" id="OWY92015.1"/>
    </source>
</evidence>
<comment type="caution">
    <text evidence="2">The sequence shown here is derived from an EMBL/GenBank/DDBJ whole genome shotgun (WGS) entry which is preliminary data.</text>
</comment>
<dbReference type="OrthoDB" id="121277at2759"/>
<feature type="compositionally biased region" description="Basic and acidic residues" evidence="1">
    <location>
        <begin position="13"/>
        <end position="29"/>
    </location>
</feature>
<name>A0A225UG54_9STRA</name>
<sequence length="87" mass="9412">MVCVPGSSGASGFHREFQDEVQVKPEKGNEISSDARSTAKSLNARSADQQSARRNSVEGSETDMDPDPDLEEKPHLQHVSGMETPVT</sequence>
<reference evidence="3" key="1">
    <citation type="submission" date="2017-03" db="EMBL/GenBank/DDBJ databases">
        <title>Phytopthora megakarya and P. palmivora, two closely related causual agents of cacao black pod achieved similar genome size and gene model numbers by different mechanisms.</title>
        <authorList>
            <person name="Ali S."/>
            <person name="Shao J."/>
            <person name="Larry D.J."/>
            <person name="Kronmiller B."/>
            <person name="Shen D."/>
            <person name="Strem M.D."/>
            <person name="Melnick R.L."/>
            <person name="Guiltinan M.J."/>
            <person name="Tyler B.M."/>
            <person name="Meinhardt L.W."/>
            <person name="Bailey B.A."/>
        </authorList>
    </citation>
    <scope>NUCLEOTIDE SEQUENCE [LARGE SCALE GENOMIC DNA]</scope>
    <source>
        <strain evidence="3">zdho120</strain>
    </source>
</reference>
<dbReference type="Proteomes" id="UP000198211">
    <property type="component" value="Unassembled WGS sequence"/>
</dbReference>
<dbReference type="AlphaFoldDB" id="A0A225UG54"/>
<organism evidence="2 3">
    <name type="scientific">Phytophthora megakarya</name>
    <dbReference type="NCBI Taxonomy" id="4795"/>
    <lineage>
        <taxon>Eukaryota</taxon>
        <taxon>Sar</taxon>
        <taxon>Stramenopiles</taxon>
        <taxon>Oomycota</taxon>
        <taxon>Peronosporomycetes</taxon>
        <taxon>Peronosporales</taxon>
        <taxon>Peronosporaceae</taxon>
        <taxon>Phytophthora</taxon>
    </lineage>
</organism>
<feature type="compositionally biased region" description="Polar residues" evidence="1">
    <location>
        <begin position="30"/>
        <end position="59"/>
    </location>
</feature>
<protein>
    <submittedName>
        <fullName evidence="2">Uncharacterized protein</fullName>
    </submittedName>
</protein>
<evidence type="ECO:0000313" key="3">
    <source>
        <dbReference type="Proteomes" id="UP000198211"/>
    </source>
</evidence>
<gene>
    <name evidence="2" type="ORF">PHMEG_00039146</name>
</gene>
<evidence type="ECO:0000256" key="1">
    <source>
        <dbReference type="SAM" id="MobiDB-lite"/>
    </source>
</evidence>
<proteinExistence type="predicted"/>
<keyword evidence="3" id="KW-1185">Reference proteome</keyword>